<dbReference type="Pfam" id="PF00188">
    <property type="entry name" value="CAP"/>
    <property type="match status" value="1"/>
</dbReference>
<feature type="chain" id="PRO_5002134266" description="SCP domain-containing protein" evidence="1">
    <location>
        <begin position="18"/>
        <end position="178"/>
    </location>
</feature>
<feature type="domain" description="SCP" evidence="2">
    <location>
        <begin position="44"/>
        <end position="174"/>
    </location>
</feature>
<dbReference type="PRINTS" id="PR00837">
    <property type="entry name" value="V5TPXLIKE"/>
</dbReference>
<dbReference type="PANTHER" id="PTHR10334">
    <property type="entry name" value="CYSTEINE-RICH SECRETORY PROTEIN-RELATED"/>
    <property type="match status" value="1"/>
</dbReference>
<organism evidence="3">
    <name type="scientific">Bionectria ochroleuca</name>
    <name type="common">Gliocladium roseum</name>
    <dbReference type="NCBI Taxonomy" id="29856"/>
    <lineage>
        <taxon>Eukaryota</taxon>
        <taxon>Fungi</taxon>
        <taxon>Dikarya</taxon>
        <taxon>Ascomycota</taxon>
        <taxon>Pezizomycotina</taxon>
        <taxon>Sordariomycetes</taxon>
        <taxon>Hypocreomycetidae</taxon>
        <taxon>Hypocreales</taxon>
        <taxon>Bionectriaceae</taxon>
        <taxon>Clonostachys</taxon>
    </lineage>
</organism>
<proteinExistence type="predicted"/>
<accession>A0A0B7K145</accession>
<evidence type="ECO:0000259" key="2">
    <source>
        <dbReference type="SMART" id="SM00198"/>
    </source>
</evidence>
<dbReference type="AlphaFoldDB" id="A0A0B7K145"/>
<dbReference type="InterPro" id="IPR001283">
    <property type="entry name" value="CRISP-related"/>
</dbReference>
<sequence>MQVTNLLFSLLVAGAAAKKCTRKTTSVFATTSSAIETSTAVQTPSSTNALNAINAARADVGTSALTWDEELVASAQQWANYLTTLGKLEHSGSGENLFWASGSSTPLVDAINSWNSEKSNYKGGSVSKGNVASIGHYTQNIWKSTTKFGIASAIDSKGGVYVVAHYDPVGNFLGQAPY</sequence>
<protein>
    <recommendedName>
        <fullName evidence="2">SCP domain-containing protein</fullName>
    </recommendedName>
</protein>
<evidence type="ECO:0000313" key="3">
    <source>
        <dbReference type="EMBL" id="CEO51108.1"/>
    </source>
</evidence>
<dbReference type="InterPro" id="IPR002413">
    <property type="entry name" value="V5_allergen-like"/>
</dbReference>
<dbReference type="EMBL" id="CDPU01000021">
    <property type="protein sequence ID" value="CEO51108.1"/>
    <property type="molecule type" value="Genomic_DNA"/>
</dbReference>
<dbReference type="SUPFAM" id="SSF55797">
    <property type="entry name" value="PR-1-like"/>
    <property type="match status" value="1"/>
</dbReference>
<evidence type="ECO:0000256" key="1">
    <source>
        <dbReference type="SAM" id="SignalP"/>
    </source>
</evidence>
<dbReference type="PRINTS" id="PR00838">
    <property type="entry name" value="V5ALLERGEN"/>
</dbReference>
<dbReference type="InterPro" id="IPR014044">
    <property type="entry name" value="CAP_dom"/>
</dbReference>
<dbReference type="Gene3D" id="3.40.33.10">
    <property type="entry name" value="CAP"/>
    <property type="match status" value="1"/>
</dbReference>
<gene>
    <name evidence="3" type="ORF">BN869_000007166_1</name>
</gene>
<dbReference type="InterPro" id="IPR035940">
    <property type="entry name" value="CAP_sf"/>
</dbReference>
<dbReference type="SMART" id="SM00198">
    <property type="entry name" value="SCP"/>
    <property type="match status" value="1"/>
</dbReference>
<feature type="signal peptide" evidence="1">
    <location>
        <begin position="1"/>
        <end position="17"/>
    </location>
</feature>
<keyword evidence="1" id="KW-0732">Signal</keyword>
<name>A0A0B7K145_BIOOC</name>
<reference evidence="3" key="1">
    <citation type="submission" date="2015-01" db="EMBL/GenBank/DDBJ databases">
        <authorList>
            <person name="Durling Mikael"/>
        </authorList>
    </citation>
    <scope>NUCLEOTIDE SEQUENCE</scope>
</reference>